<evidence type="ECO:0000256" key="3">
    <source>
        <dbReference type="ARBA" id="ARBA00023163"/>
    </source>
</evidence>
<dbReference type="InterPro" id="IPR018062">
    <property type="entry name" value="HTH_AraC-typ_CS"/>
</dbReference>
<sequence>MKKTWYHRLLLSYFPILFVTVGIIVFLSVSMLSEFSISETEKANRIFVKYVIDSMETSLKGVERVILEETGNSDAFYHFFEMKDTDDAGLVYYETSKEIHKILDDNPLLQSVYLYRAKDQEVLTINSLEKLDTFPDKAYVLQALQQPAGSGWSGVRSYSGLTLQPPEQVISMSKKALLPFGNQGIIVVNVRVDQLLRIVDEMMNPSITFMNIADAEGAQVYPVTSAKLTGQGKEASEGSVVTNIYSKLIGWTFVSGIRGGRMFSWVSTISHMWISIGVLTILFSLIYTVYVTRRNYKPIERIMQQIHAHQSRNQLKGSDEFSFIGKVLENLIDQTGRYEKQYQEDLIVRRKQFFQELISSRSSVSEKAWAENMPRFKLPDTYTNLQFGTAEIDGFAAFQTTYSVTDQNLLKFALTNVVQEFSDPEWLTVWAEWISEKRLAILFIVNAPALNEQQNTMELLDRFRIWVAVNLKFSMTVGVGRNVASLAELGLSFSESISALEYKMSLGNNQVICYEELRGVKSVDSHKYYQRMDALSQDFRLEGTAWQLQVDELVHDLEQDLLKEVEIRHLLQYWMRMLQRMIELLPGEYTAYWNDKFRQSLTEAIETIETAEELLPIFADSLKQMHKHYLDLRESKSHHSMLSDMRKYIEDNYANPDLSLNMISDEFGINAKYASHLFKEAYGMKFVDFLMNLRMEEAKKLLLASDASLQDISEKVGYTHAISFGRTFKKVVGVTPGDYRKYTQIT</sequence>
<dbReference type="PRINTS" id="PR00032">
    <property type="entry name" value="HTHARAC"/>
</dbReference>
<dbReference type="PROSITE" id="PS01124">
    <property type="entry name" value="HTH_ARAC_FAMILY_2"/>
    <property type="match status" value="1"/>
</dbReference>
<keyword evidence="4" id="KW-1133">Transmembrane helix</keyword>
<dbReference type="Gene3D" id="1.10.10.60">
    <property type="entry name" value="Homeodomain-like"/>
    <property type="match status" value="2"/>
</dbReference>
<keyword evidence="4" id="KW-0472">Membrane</keyword>
<feature type="transmembrane region" description="Helical" evidence="4">
    <location>
        <begin position="272"/>
        <end position="291"/>
    </location>
</feature>
<reference evidence="6 7" key="1">
    <citation type="submission" date="2017-07" db="EMBL/GenBank/DDBJ databases">
        <title>Genome sequencing and assembly of Paenibacillus rigui.</title>
        <authorList>
            <person name="Mayilraj S."/>
        </authorList>
    </citation>
    <scope>NUCLEOTIDE SEQUENCE [LARGE SCALE GENOMIC DNA]</scope>
    <source>
        <strain evidence="6 7">JCM 16352</strain>
    </source>
</reference>
<dbReference type="RefSeq" id="WP_094015462.1">
    <property type="nucleotide sequence ID" value="NZ_NMQW01000018.1"/>
</dbReference>
<dbReference type="OrthoDB" id="1877256at2"/>
<dbReference type="InterPro" id="IPR020449">
    <property type="entry name" value="Tscrpt_reg_AraC-type_HTH"/>
</dbReference>
<evidence type="ECO:0000259" key="5">
    <source>
        <dbReference type="PROSITE" id="PS01124"/>
    </source>
</evidence>
<dbReference type="SMART" id="SM00342">
    <property type="entry name" value="HTH_ARAC"/>
    <property type="match status" value="1"/>
</dbReference>
<keyword evidence="1" id="KW-0805">Transcription regulation</keyword>
<dbReference type="Proteomes" id="UP000215509">
    <property type="component" value="Unassembled WGS sequence"/>
</dbReference>
<dbReference type="PANTHER" id="PTHR43280:SF2">
    <property type="entry name" value="HTH-TYPE TRANSCRIPTIONAL REGULATOR EXSA"/>
    <property type="match status" value="1"/>
</dbReference>
<feature type="transmembrane region" description="Helical" evidence="4">
    <location>
        <begin position="12"/>
        <end position="32"/>
    </location>
</feature>
<dbReference type="Pfam" id="PF12833">
    <property type="entry name" value="HTH_18"/>
    <property type="match status" value="1"/>
</dbReference>
<dbReference type="InterPro" id="IPR009057">
    <property type="entry name" value="Homeodomain-like_sf"/>
</dbReference>
<dbReference type="PROSITE" id="PS00041">
    <property type="entry name" value="HTH_ARAC_FAMILY_1"/>
    <property type="match status" value="1"/>
</dbReference>
<keyword evidence="4" id="KW-0812">Transmembrane</keyword>
<evidence type="ECO:0000313" key="7">
    <source>
        <dbReference type="Proteomes" id="UP000215509"/>
    </source>
</evidence>
<keyword evidence="2" id="KW-0238">DNA-binding</keyword>
<evidence type="ECO:0000256" key="4">
    <source>
        <dbReference type="SAM" id="Phobius"/>
    </source>
</evidence>
<protein>
    <submittedName>
        <fullName evidence="6">AraC family transcriptional regulator</fullName>
    </submittedName>
</protein>
<feature type="domain" description="HTH araC/xylS-type" evidence="5">
    <location>
        <begin position="643"/>
        <end position="742"/>
    </location>
</feature>
<name>A0A229URG5_9BACL</name>
<evidence type="ECO:0000313" key="6">
    <source>
        <dbReference type="EMBL" id="OXM85785.1"/>
    </source>
</evidence>
<comment type="caution">
    <text evidence="6">The sequence shown here is derived from an EMBL/GenBank/DDBJ whole genome shotgun (WGS) entry which is preliminary data.</text>
</comment>
<gene>
    <name evidence="6" type="ORF">CF651_13890</name>
</gene>
<keyword evidence="3" id="KW-0804">Transcription</keyword>
<dbReference type="GO" id="GO:0043565">
    <property type="term" value="F:sequence-specific DNA binding"/>
    <property type="evidence" value="ECO:0007669"/>
    <property type="project" value="InterPro"/>
</dbReference>
<dbReference type="AlphaFoldDB" id="A0A229URG5"/>
<dbReference type="SUPFAM" id="SSF46689">
    <property type="entry name" value="Homeodomain-like"/>
    <property type="match status" value="1"/>
</dbReference>
<evidence type="ECO:0000256" key="2">
    <source>
        <dbReference type="ARBA" id="ARBA00023125"/>
    </source>
</evidence>
<dbReference type="PANTHER" id="PTHR43280">
    <property type="entry name" value="ARAC-FAMILY TRANSCRIPTIONAL REGULATOR"/>
    <property type="match status" value="1"/>
</dbReference>
<keyword evidence="7" id="KW-1185">Reference proteome</keyword>
<dbReference type="EMBL" id="NMQW01000018">
    <property type="protein sequence ID" value="OXM85785.1"/>
    <property type="molecule type" value="Genomic_DNA"/>
</dbReference>
<dbReference type="GO" id="GO:0003700">
    <property type="term" value="F:DNA-binding transcription factor activity"/>
    <property type="evidence" value="ECO:0007669"/>
    <property type="project" value="InterPro"/>
</dbReference>
<organism evidence="6 7">
    <name type="scientific">Paenibacillus rigui</name>
    <dbReference type="NCBI Taxonomy" id="554312"/>
    <lineage>
        <taxon>Bacteria</taxon>
        <taxon>Bacillati</taxon>
        <taxon>Bacillota</taxon>
        <taxon>Bacilli</taxon>
        <taxon>Bacillales</taxon>
        <taxon>Paenibacillaceae</taxon>
        <taxon>Paenibacillus</taxon>
    </lineage>
</organism>
<evidence type="ECO:0000256" key="1">
    <source>
        <dbReference type="ARBA" id="ARBA00023015"/>
    </source>
</evidence>
<accession>A0A229URG5</accession>
<proteinExistence type="predicted"/>
<dbReference type="InterPro" id="IPR018060">
    <property type="entry name" value="HTH_AraC"/>
</dbReference>